<dbReference type="Gene3D" id="3.10.350.10">
    <property type="entry name" value="LysM domain"/>
    <property type="match status" value="1"/>
</dbReference>
<sequence length="175" mass="19335">MAKLDVPGAPPIYQDMGEDEHTYAWSGVLRGNSAERDCKALLKLKESASDLKLIAGMINKTTRIREFNYSYIRKNYIRYSITLIEIQNEPAPFVASVVTNVIESVVQVVAAAVANPIVPPEPDYYTYTMKSGDTLWGLAVQYYGDGNSWPKIADASGISNPRTIPDGYEVKIPKG</sequence>
<dbReference type="SMART" id="SM00257">
    <property type="entry name" value="LysM"/>
    <property type="match status" value="1"/>
</dbReference>
<dbReference type="Pfam" id="PF01476">
    <property type="entry name" value="LysM"/>
    <property type="match status" value="1"/>
</dbReference>
<reference evidence="2 3" key="1">
    <citation type="submission" date="2018-08" db="EMBL/GenBank/DDBJ databases">
        <title>Genome of Clostridium chromiireducens C1, DSM12136.</title>
        <authorList>
            <person name="Xing M."/>
            <person name="Wei Y."/>
            <person name="Ang E.L."/>
            <person name="Zhao H."/>
            <person name="Zhang Y."/>
        </authorList>
    </citation>
    <scope>NUCLEOTIDE SEQUENCE [LARGE SCALE GENOMIC DNA]</scope>
    <source>
        <strain evidence="2 3">C1</strain>
    </source>
</reference>
<dbReference type="PROSITE" id="PS51782">
    <property type="entry name" value="LYSM"/>
    <property type="match status" value="1"/>
</dbReference>
<organism evidence="2 3">
    <name type="scientific">Clostridium chromiireducens</name>
    <dbReference type="NCBI Taxonomy" id="225345"/>
    <lineage>
        <taxon>Bacteria</taxon>
        <taxon>Bacillati</taxon>
        <taxon>Bacillota</taxon>
        <taxon>Clostridia</taxon>
        <taxon>Eubacteriales</taxon>
        <taxon>Clostridiaceae</taxon>
        <taxon>Clostridium</taxon>
    </lineage>
</organism>
<evidence type="ECO:0000313" key="3">
    <source>
        <dbReference type="Proteomes" id="UP000265930"/>
    </source>
</evidence>
<comment type="caution">
    <text evidence="2">The sequence shown here is derived from an EMBL/GenBank/DDBJ whole genome shotgun (WGS) entry which is preliminary data.</text>
</comment>
<dbReference type="AlphaFoldDB" id="A0A399IQQ4"/>
<evidence type="ECO:0000259" key="1">
    <source>
        <dbReference type="PROSITE" id="PS51782"/>
    </source>
</evidence>
<dbReference type="InterPro" id="IPR036779">
    <property type="entry name" value="LysM_dom_sf"/>
</dbReference>
<name>A0A399IQQ4_9CLOT</name>
<gene>
    <name evidence="2" type="ORF">D2A34_14240</name>
</gene>
<accession>A0A399IQQ4</accession>
<feature type="domain" description="LysM" evidence="1">
    <location>
        <begin position="125"/>
        <end position="172"/>
    </location>
</feature>
<dbReference type="CDD" id="cd00118">
    <property type="entry name" value="LysM"/>
    <property type="match status" value="1"/>
</dbReference>
<dbReference type="SUPFAM" id="SSF54106">
    <property type="entry name" value="LysM domain"/>
    <property type="match status" value="1"/>
</dbReference>
<evidence type="ECO:0000313" key="2">
    <source>
        <dbReference type="EMBL" id="RII34629.1"/>
    </source>
</evidence>
<protein>
    <submittedName>
        <fullName evidence="2">LysM peptidoglycan-binding domain-containing protein</fullName>
    </submittedName>
</protein>
<dbReference type="EMBL" id="QXDJ01000003">
    <property type="protein sequence ID" value="RII34629.1"/>
    <property type="molecule type" value="Genomic_DNA"/>
</dbReference>
<dbReference type="InterPro" id="IPR018392">
    <property type="entry name" value="LysM"/>
</dbReference>
<proteinExistence type="predicted"/>
<dbReference type="Proteomes" id="UP000265930">
    <property type="component" value="Unassembled WGS sequence"/>
</dbReference>